<name>A0A2T2WVA3_9FIRM</name>
<dbReference type="EMBL" id="PXYT01000041">
    <property type="protein sequence ID" value="PSR26153.1"/>
    <property type="molecule type" value="Genomic_DNA"/>
</dbReference>
<dbReference type="Proteomes" id="UP000242699">
    <property type="component" value="Unassembled WGS sequence"/>
</dbReference>
<comment type="caution">
    <text evidence="2">The sequence shown here is derived from an EMBL/GenBank/DDBJ whole genome shotgun (WGS) entry which is preliminary data.</text>
</comment>
<sequence>MITKHGHVLLWFAIMGISPKHDERGQTLLFDKGFSGLEAVPRLGEDNQSLPGTSSSSNSRECGLNKDEHGLKYVDCARAPRPASPVVRAVVTLRRKRLASLGDCVFFVFA</sequence>
<feature type="compositionally biased region" description="Polar residues" evidence="1">
    <location>
        <begin position="46"/>
        <end position="60"/>
    </location>
</feature>
<protein>
    <submittedName>
        <fullName evidence="2">Uncharacterized protein</fullName>
    </submittedName>
</protein>
<accession>A0A2T2WVA3</accession>
<dbReference type="AlphaFoldDB" id="A0A2T2WVA3"/>
<gene>
    <name evidence="2" type="ORF">C7B43_14815</name>
</gene>
<evidence type="ECO:0000313" key="2">
    <source>
        <dbReference type="EMBL" id="PSR26153.1"/>
    </source>
</evidence>
<evidence type="ECO:0000256" key="1">
    <source>
        <dbReference type="SAM" id="MobiDB-lite"/>
    </source>
</evidence>
<feature type="region of interest" description="Disordered" evidence="1">
    <location>
        <begin position="42"/>
        <end position="64"/>
    </location>
</feature>
<proteinExistence type="predicted"/>
<organism evidence="2 3">
    <name type="scientific">Sulfobacillus benefaciens</name>
    <dbReference type="NCBI Taxonomy" id="453960"/>
    <lineage>
        <taxon>Bacteria</taxon>
        <taxon>Bacillati</taxon>
        <taxon>Bacillota</taxon>
        <taxon>Clostridia</taxon>
        <taxon>Eubacteriales</taxon>
        <taxon>Clostridiales Family XVII. Incertae Sedis</taxon>
        <taxon>Sulfobacillus</taxon>
    </lineage>
</organism>
<evidence type="ECO:0000313" key="3">
    <source>
        <dbReference type="Proteomes" id="UP000242699"/>
    </source>
</evidence>
<reference evidence="2 3" key="1">
    <citation type="journal article" date="2014" name="BMC Genomics">
        <title>Comparison of environmental and isolate Sulfobacillus genomes reveals diverse carbon, sulfur, nitrogen, and hydrogen metabolisms.</title>
        <authorList>
            <person name="Justice N.B."/>
            <person name="Norman A."/>
            <person name="Brown C.T."/>
            <person name="Singh A."/>
            <person name="Thomas B.C."/>
            <person name="Banfield J.F."/>
        </authorList>
    </citation>
    <scope>NUCLEOTIDE SEQUENCE [LARGE SCALE GENOMIC DNA]</scope>
    <source>
        <strain evidence="2">AMDSBA1</strain>
    </source>
</reference>